<dbReference type="InterPro" id="IPR012312">
    <property type="entry name" value="Hemerythrin-like"/>
</dbReference>
<proteinExistence type="predicted"/>
<dbReference type="EMBL" id="JAINWA010000001">
    <property type="protein sequence ID" value="MCD1653388.1"/>
    <property type="molecule type" value="Genomic_DNA"/>
</dbReference>
<dbReference type="AlphaFoldDB" id="A0AAE3EGH8"/>
<dbReference type="Proteomes" id="UP001198163">
    <property type="component" value="Unassembled WGS sequence"/>
</dbReference>
<dbReference type="Pfam" id="PF01814">
    <property type="entry name" value="Hemerythrin"/>
    <property type="match status" value="1"/>
</dbReference>
<gene>
    <name evidence="2" type="ORF">K7J14_01580</name>
</gene>
<dbReference type="RefSeq" id="WP_230752327.1">
    <property type="nucleotide sequence ID" value="NZ_JAINWA010000001.1"/>
</dbReference>
<evidence type="ECO:0000259" key="1">
    <source>
        <dbReference type="Pfam" id="PF01814"/>
    </source>
</evidence>
<evidence type="ECO:0000313" key="2">
    <source>
        <dbReference type="EMBL" id="MCD1653388.1"/>
    </source>
</evidence>
<reference evidence="2" key="1">
    <citation type="submission" date="2021-08" db="EMBL/GenBank/DDBJ databases">
        <title>Comparative analyses of Brucepasteria parasyntrophica and Teretinema zuelzerae.</title>
        <authorList>
            <person name="Song Y."/>
            <person name="Brune A."/>
        </authorList>
    </citation>
    <scope>NUCLEOTIDE SEQUENCE</scope>
    <source>
        <strain evidence="2">DSM 1903</strain>
    </source>
</reference>
<organism evidence="2 3">
    <name type="scientific">Teretinema zuelzerae</name>
    <dbReference type="NCBI Taxonomy" id="156"/>
    <lineage>
        <taxon>Bacteria</taxon>
        <taxon>Pseudomonadati</taxon>
        <taxon>Spirochaetota</taxon>
        <taxon>Spirochaetia</taxon>
        <taxon>Spirochaetales</taxon>
        <taxon>Treponemataceae</taxon>
        <taxon>Teretinema</taxon>
    </lineage>
</organism>
<name>A0AAE3EGH8_9SPIR</name>
<feature type="domain" description="Hemerythrin-like" evidence="1">
    <location>
        <begin position="5"/>
        <end position="128"/>
    </location>
</feature>
<accession>A0AAE3EGH8</accession>
<evidence type="ECO:0000313" key="3">
    <source>
        <dbReference type="Proteomes" id="UP001198163"/>
    </source>
</evidence>
<protein>
    <submittedName>
        <fullName evidence="2">Hemerythrin domain-containing protein</fullName>
    </submittedName>
</protein>
<keyword evidence="3" id="KW-1185">Reference proteome</keyword>
<sequence>MKLNLIKELNADHALLLSKMEEIKSLPETDAGIPRLLGDIKEGLTLHLGKEDREFYPPMRAAAEKNENLRETLKIMGVEMEAITGKAIGLIDGWLENGLSSRFREEFDALFALLKDRIQREETKLYTKYIKLG</sequence>
<dbReference type="Gene3D" id="1.20.120.520">
    <property type="entry name" value="nmb1532 protein domain like"/>
    <property type="match status" value="1"/>
</dbReference>
<comment type="caution">
    <text evidence="2">The sequence shown here is derived from an EMBL/GenBank/DDBJ whole genome shotgun (WGS) entry which is preliminary data.</text>
</comment>